<dbReference type="EMBL" id="KN834852">
    <property type="protein sequence ID" value="KIK51890.1"/>
    <property type="molecule type" value="Genomic_DNA"/>
</dbReference>
<dbReference type="HOGENOM" id="CLU_2399898_0_0_1"/>
<gene>
    <name evidence="1" type="ORF">GYMLUDRAFT_376832</name>
</gene>
<organism evidence="1 2">
    <name type="scientific">Collybiopsis luxurians FD-317 M1</name>
    <dbReference type="NCBI Taxonomy" id="944289"/>
    <lineage>
        <taxon>Eukaryota</taxon>
        <taxon>Fungi</taxon>
        <taxon>Dikarya</taxon>
        <taxon>Basidiomycota</taxon>
        <taxon>Agaricomycotina</taxon>
        <taxon>Agaricomycetes</taxon>
        <taxon>Agaricomycetidae</taxon>
        <taxon>Agaricales</taxon>
        <taxon>Marasmiineae</taxon>
        <taxon>Omphalotaceae</taxon>
        <taxon>Collybiopsis</taxon>
        <taxon>Collybiopsis luxurians</taxon>
    </lineage>
</organism>
<dbReference type="AlphaFoldDB" id="A0A0D0ANQ6"/>
<reference evidence="1 2" key="1">
    <citation type="submission" date="2014-04" db="EMBL/GenBank/DDBJ databases">
        <title>Evolutionary Origins and Diversification of the Mycorrhizal Mutualists.</title>
        <authorList>
            <consortium name="DOE Joint Genome Institute"/>
            <consortium name="Mycorrhizal Genomics Consortium"/>
            <person name="Kohler A."/>
            <person name="Kuo A."/>
            <person name="Nagy L.G."/>
            <person name="Floudas D."/>
            <person name="Copeland A."/>
            <person name="Barry K.W."/>
            <person name="Cichocki N."/>
            <person name="Veneault-Fourrey C."/>
            <person name="LaButti K."/>
            <person name="Lindquist E.A."/>
            <person name="Lipzen A."/>
            <person name="Lundell T."/>
            <person name="Morin E."/>
            <person name="Murat C."/>
            <person name="Riley R."/>
            <person name="Ohm R."/>
            <person name="Sun H."/>
            <person name="Tunlid A."/>
            <person name="Henrissat B."/>
            <person name="Grigoriev I.V."/>
            <person name="Hibbett D.S."/>
            <person name="Martin F."/>
        </authorList>
    </citation>
    <scope>NUCLEOTIDE SEQUENCE [LARGE SCALE GENOMIC DNA]</scope>
    <source>
        <strain evidence="1 2">FD-317 M1</strain>
    </source>
</reference>
<evidence type="ECO:0000313" key="1">
    <source>
        <dbReference type="EMBL" id="KIK51890.1"/>
    </source>
</evidence>
<dbReference type="Proteomes" id="UP000053593">
    <property type="component" value="Unassembled WGS sequence"/>
</dbReference>
<keyword evidence="2" id="KW-1185">Reference proteome</keyword>
<accession>A0A0D0ANQ6</accession>
<sequence length="93" mass="10248">MVRMIENGSSSVLSSYGYVLLFQGIGLESKIESYLTSLISILSASQIHWRCSLLEKWTSLTQSITVLALVPTFLNKDGATGQVIAARILNRRT</sequence>
<evidence type="ECO:0000313" key="2">
    <source>
        <dbReference type="Proteomes" id="UP000053593"/>
    </source>
</evidence>
<protein>
    <submittedName>
        <fullName evidence="1">Uncharacterized protein</fullName>
    </submittedName>
</protein>
<proteinExistence type="predicted"/>
<name>A0A0D0ANQ6_9AGAR</name>